<accession>A0A9W6TST3</accession>
<dbReference type="PROSITE" id="PS50004">
    <property type="entry name" value="C2"/>
    <property type="match status" value="1"/>
</dbReference>
<feature type="compositionally biased region" description="Low complexity" evidence="1">
    <location>
        <begin position="549"/>
        <end position="570"/>
    </location>
</feature>
<feature type="compositionally biased region" description="Polar residues" evidence="1">
    <location>
        <begin position="653"/>
        <end position="665"/>
    </location>
</feature>
<reference evidence="3" key="1">
    <citation type="submission" date="2023-04" db="EMBL/GenBank/DDBJ databases">
        <title>Phytophthora lilii NBRC 32176.</title>
        <authorList>
            <person name="Ichikawa N."/>
            <person name="Sato H."/>
            <person name="Tonouchi N."/>
        </authorList>
    </citation>
    <scope>NUCLEOTIDE SEQUENCE</scope>
    <source>
        <strain evidence="3">NBRC 32176</strain>
    </source>
</reference>
<evidence type="ECO:0000313" key="4">
    <source>
        <dbReference type="Proteomes" id="UP001165083"/>
    </source>
</evidence>
<dbReference type="Pfam" id="PF00168">
    <property type="entry name" value="C2"/>
    <property type="match status" value="1"/>
</dbReference>
<feature type="region of interest" description="Disordered" evidence="1">
    <location>
        <begin position="383"/>
        <end position="665"/>
    </location>
</feature>
<evidence type="ECO:0000256" key="1">
    <source>
        <dbReference type="SAM" id="MobiDB-lite"/>
    </source>
</evidence>
<feature type="compositionally biased region" description="Basic residues" evidence="1">
    <location>
        <begin position="576"/>
        <end position="587"/>
    </location>
</feature>
<feature type="compositionally biased region" description="Low complexity" evidence="1">
    <location>
        <begin position="410"/>
        <end position="420"/>
    </location>
</feature>
<feature type="compositionally biased region" description="Basic and acidic residues" evidence="1">
    <location>
        <begin position="588"/>
        <end position="598"/>
    </location>
</feature>
<protein>
    <submittedName>
        <fullName evidence="3">Unnamed protein product</fullName>
    </submittedName>
</protein>
<feature type="compositionally biased region" description="Basic and acidic residues" evidence="1">
    <location>
        <begin position="259"/>
        <end position="297"/>
    </location>
</feature>
<evidence type="ECO:0000259" key="2">
    <source>
        <dbReference type="PROSITE" id="PS50004"/>
    </source>
</evidence>
<feature type="compositionally biased region" description="Basic and acidic residues" evidence="1">
    <location>
        <begin position="479"/>
        <end position="491"/>
    </location>
</feature>
<dbReference type="AlphaFoldDB" id="A0A9W6TST3"/>
<evidence type="ECO:0000313" key="3">
    <source>
        <dbReference type="EMBL" id="GMF18974.1"/>
    </source>
</evidence>
<keyword evidence="4" id="KW-1185">Reference proteome</keyword>
<feature type="compositionally biased region" description="Basic residues" evidence="1">
    <location>
        <begin position="440"/>
        <end position="457"/>
    </location>
</feature>
<feature type="compositionally biased region" description="Basic residues" evidence="1">
    <location>
        <begin position="514"/>
        <end position="544"/>
    </location>
</feature>
<dbReference type="CDD" id="cd00030">
    <property type="entry name" value="C2"/>
    <property type="match status" value="1"/>
</dbReference>
<feature type="region of interest" description="Disordered" evidence="1">
    <location>
        <begin position="258"/>
        <end position="297"/>
    </location>
</feature>
<dbReference type="OrthoDB" id="74695at2759"/>
<proteinExistence type="predicted"/>
<feature type="compositionally biased region" description="Polar residues" evidence="1">
    <location>
        <begin position="458"/>
        <end position="470"/>
    </location>
</feature>
<organism evidence="3 4">
    <name type="scientific">Phytophthora lilii</name>
    <dbReference type="NCBI Taxonomy" id="2077276"/>
    <lineage>
        <taxon>Eukaryota</taxon>
        <taxon>Sar</taxon>
        <taxon>Stramenopiles</taxon>
        <taxon>Oomycota</taxon>
        <taxon>Peronosporomycetes</taxon>
        <taxon>Peronosporales</taxon>
        <taxon>Peronosporaceae</taxon>
        <taxon>Phytophthora</taxon>
    </lineage>
</organism>
<dbReference type="Gene3D" id="2.60.40.150">
    <property type="entry name" value="C2 domain"/>
    <property type="match status" value="1"/>
</dbReference>
<dbReference type="SMART" id="SM00239">
    <property type="entry name" value="C2"/>
    <property type="match status" value="1"/>
</dbReference>
<dbReference type="EMBL" id="BSXW01000331">
    <property type="protein sequence ID" value="GMF18974.1"/>
    <property type="molecule type" value="Genomic_DNA"/>
</dbReference>
<comment type="caution">
    <text evidence="3">The sequence shown here is derived from an EMBL/GenBank/DDBJ whole genome shotgun (WGS) entry which is preliminary data.</text>
</comment>
<dbReference type="SUPFAM" id="SSF49562">
    <property type="entry name" value="C2 domain (Calcium/lipid-binding domain, CaLB)"/>
    <property type="match status" value="1"/>
</dbReference>
<gene>
    <name evidence="3" type="ORF">Plil01_000718500</name>
</gene>
<name>A0A9W6TST3_9STRA</name>
<feature type="compositionally biased region" description="Polar residues" evidence="1">
    <location>
        <begin position="390"/>
        <end position="400"/>
    </location>
</feature>
<dbReference type="Proteomes" id="UP001165083">
    <property type="component" value="Unassembled WGS sequence"/>
</dbReference>
<sequence>MQQLNGNGAGVGTSGLGTVASIDLGALGLGPLGMFFGSSCSSCPVILQFAVFPSRGMERLASGFSIGLAGWGNSTLPQSGFTLYLRVHSARNLAAVGRGSYCKLYLGNTEVVNGSAQAGASLSNLLADRPPGSQQQQQQFQPPTHRVFRTKVLYTDNKSCPEWNEKLELHVLNPETEILTIRVKNQLMLFCPAVGACAIPLRNIKMGEPAEQWFPLHKGGKPAGHIRLQLMLRQKDPSVAPPVAVNESPMQRLIQQHCQQERERRQGQQNEDAMRRRQFEEQERMQAELRRQKEEAQEQEHKRIEALAKMQAFQEQMQKEEHARVQAYLQKQMEHEEGWHADGLAEQMATMKVEDAPEGVTKDPNNGANFYFADDVVTASIRSSTTSSAGLKQTFTDSQGGSRREEVVEAVELSEAVLGEVVHDALPSSDSSSSGGDSKRRSKRHKERERWKQHSRRQSQSAKENQTRGSQPPLFPKFADTEFRDEVRQEKLSSTSLHSSDESDETSSAEEERRRRRRRRRRRKEKKARRKERRQRRKEKRRARRGSDGYESSSSSSSYSSSSSSSSSDSSSDERRKRKARKHKKTKERAQSQRERKPTAMTRAPAPPHSNSYGPDYSNYPAGSTDKYSQPPPPYAKPANSQAASPGYIETLPPQQQQKRSTSEMISTAADVASILSDVASIATSVQQLAGGGDAGGGSNGIPFAVPDMSQFLGGQDLSGLAGQDFSGLVNTDTTAQYF</sequence>
<dbReference type="InterPro" id="IPR000008">
    <property type="entry name" value="C2_dom"/>
</dbReference>
<feature type="domain" description="C2" evidence="2">
    <location>
        <begin position="70"/>
        <end position="214"/>
    </location>
</feature>
<dbReference type="InterPro" id="IPR035892">
    <property type="entry name" value="C2_domain_sf"/>
</dbReference>